<organism evidence="3 4">
    <name type="scientific">Pedobacter alpinus</name>
    <dbReference type="NCBI Taxonomy" id="1590643"/>
    <lineage>
        <taxon>Bacteria</taxon>
        <taxon>Pseudomonadati</taxon>
        <taxon>Bacteroidota</taxon>
        <taxon>Sphingobacteriia</taxon>
        <taxon>Sphingobacteriales</taxon>
        <taxon>Sphingobacteriaceae</taxon>
        <taxon>Pedobacter</taxon>
    </lineage>
</organism>
<feature type="chain" id="PRO_5046559012" evidence="1">
    <location>
        <begin position="21"/>
        <end position="179"/>
    </location>
</feature>
<dbReference type="RefSeq" id="WP_379044444.1">
    <property type="nucleotide sequence ID" value="NZ_JBHSKW010000042.1"/>
</dbReference>
<comment type="caution">
    <text evidence="3">The sequence shown here is derived from an EMBL/GenBank/DDBJ whole genome shotgun (WGS) entry which is preliminary data.</text>
</comment>
<sequence length="179" mass="19471">MKTLILISVLVASLGFSTMAQTIERFAITSGGGEATSTFGENVQFTIGQAYSTNTLTQNGSNYLTQGFQQPNHFNYVTREITEFADNSLNKINAYPNPAVNYTNVAISLIDDDGVSISIIDMWGQPLTSSNYSVTQGKQVLKFTFGYVPAGVYSLKVIANKKVYTKKLLIAGVEEIVSL</sequence>
<name>A0ABW5TPT8_9SPHI</name>
<gene>
    <name evidence="3" type="ORF">ACFSSE_03415</name>
</gene>
<dbReference type="Pfam" id="PF18962">
    <property type="entry name" value="Por_Secre_tail"/>
    <property type="match status" value="1"/>
</dbReference>
<evidence type="ECO:0000313" key="3">
    <source>
        <dbReference type="EMBL" id="MFD2730740.1"/>
    </source>
</evidence>
<dbReference type="EMBL" id="JBHULV010000008">
    <property type="protein sequence ID" value="MFD2730740.1"/>
    <property type="molecule type" value="Genomic_DNA"/>
</dbReference>
<evidence type="ECO:0000313" key="4">
    <source>
        <dbReference type="Proteomes" id="UP001597546"/>
    </source>
</evidence>
<dbReference type="Proteomes" id="UP001597546">
    <property type="component" value="Unassembled WGS sequence"/>
</dbReference>
<accession>A0ABW5TPT8</accession>
<dbReference type="NCBIfam" id="TIGR04183">
    <property type="entry name" value="Por_Secre_tail"/>
    <property type="match status" value="1"/>
</dbReference>
<evidence type="ECO:0000256" key="1">
    <source>
        <dbReference type="SAM" id="SignalP"/>
    </source>
</evidence>
<evidence type="ECO:0000259" key="2">
    <source>
        <dbReference type="Pfam" id="PF18962"/>
    </source>
</evidence>
<feature type="domain" description="Secretion system C-terminal sorting" evidence="2">
    <location>
        <begin position="95"/>
        <end position="170"/>
    </location>
</feature>
<proteinExistence type="predicted"/>
<dbReference type="InterPro" id="IPR026444">
    <property type="entry name" value="Secre_tail"/>
</dbReference>
<reference evidence="4" key="1">
    <citation type="journal article" date="2019" name="Int. J. Syst. Evol. Microbiol.">
        <title>The Global Catalogue of Microorganisms (GCM) 10K type strain sequencing project: providing services to taxonomists for standard genome sequencing and annotation.</title>
        <authorList>
            <consortium name="The Broad Institute Genomics Platform"/>
            <consortium name="The Broad Institute Genome Sequencing Center for Infectious Disease"/>
            <person name="Wu L."/>
            <person name="Ma J."/>
        </authorList>
    </citation>
    <scope>NUCLEOTIDE SEQUENCE [LARGE SCALE GENOMIC DNA]</scope>
    <source>
        <strain evidence="4">KCTC 42456</strain>
    </source>
</reference>
<keyword evidence="4" id="KW-1185">Reference proteome</keyword>
<feature type="signal peptide" evidence="1">
    <location>
        <begin position="1"/>
        <end position="20"/>
    </location>
</feature>
<keyword evidence="1" id="KW-0732">Signal</keyword>
<protein>
    <submittedName>
        <fullName evidence="3">T9SS type A sorting domain-containing protein</fullName>
    </submittedName>
</protein>